<accession>A0A016U285</accession>
<organism evidence="3 4">
    <name type="scientific">Ancylostoma ceylanicum</name>
    <dbReference type="NCBI Taxonomy" id="53326"/>
    <lineage>
        <taxon>Eukaryota</taxon>
        <taxon>Metazoa</taxon>
        <taxon>Ecdysozoa</taxon>
        <taxon>Nematoda</taxon>
        <taxon>Chromadorea</taxon>
        <taxon>Rhabditida</taxon>
        <taxon>Rhabditina</taxon>
        <taxon>Rhabditomorpha</taxon>
        <taxon>Strongyloidea</taxon>
        <taxon>Ancylostomatidae</taxon>
        <taxon>Ancylostomatinae</taxon>
        <taxon>Ancylostoma</taxon>
    </lineage>
</organism>
<evidence type="ECO:0000256" key="1">
    <source>
        <dbReference type="SAM" id="MobiDB-lite"/>
    </source>
</evidence>
<protein>
    <submittedName>
        <fullName evidence="3">Uncharacterized protein</fullName>
    </submittedName>
</protein>
<dbReference type="Proteomes" id="UP000024635">
    <property type="component" value="Unassembled WGS sequence"/>
</dbReference>
<dbReference type="EMBL" id="JARK01001400">
    <property type="protein sequence ID" value="EYC08718.1"/>
    <property type="molecule type" value="Genomic_DNA"/>
</dbReference>
<keyword evidence="4" id="KW-1185">Reference proteome</keyword>
<proteinExistence type="predicted"/>
<keyword evidence="2" id="KW-0732">Signal</keyword>
<reference evidence="4" key="1">
    <citation type="journal article" date="2015" name="Nat. Genet.">
        <title>The genome and transcriptome of the zoonotic hookworm Ancylostoma ceylanicum identify infection-specific gene families.</title>
        <authorList>
            <person name="Schwarz E.M."/>
            <person name="Hu Y."/>
            <person name="Antoshechkin I."/>
            <person name="Miller M.M."/>
            <person name="Sternberg P.W."/>
            <person name="Aroian R.V."/>
        </authorList>
    </citation>
    <scope>NUCLEOTIDE SEQUENCE</scope>
    <source>
        <strain evidence="4">HY135</strain>
    </source>
</reference>
<sequence length="273" mass="28787">MRRSSLLLALLLPYTSAFIQNAICPQCAGGNSQYATGSYNGYANVETNPLAYFNGPTDFGNQLGKAIAARINTDGYSPGSQSTLTFGSYPMSSYGSQSYGAQSYGGTPNYGSQTYVVQPDLYQQQGMSSGGYGTQGYGTQGYGSQGYGSQAGYTMNSFPSGYQQQGMSQYGGQTMQPSSYNFGNMANSYGNMASSYGNTNTFGSYPSGSYGIPDPITTGGMSSSGGSCPYCFGNKGGYKSKKAKRESESTKMTKEEAESAKTAKKESKSTKKI</sequence>
<evidence type="ECO:0000313" key="4">
    <source>
        <dbReference type="Proteomes" id="UP000024635"/>
    </source>
</evidence>
<comment type="caution">
    <text evidence="3">The sequence shown here is derived from an EMBL/GenBank/DDBJ whole genome shotgun (WGS) entry which is preliminary data.</text>
</comment>
<dbReference type="AlphaFoldDB" id="A0A016U285"/>
<feature type="signal peptide" evidence="2">
    <location>
        <begin position="1"/>
        <end position="17"/>
    </location>
</feature>
<gene>
    <name evidence="3" type="primary">Acey_s0064.g3496</name>
    <name evidence="3" type="ORF">Y032_0064g3496</name>
</gene>
<evidence type="ECO:0000256" key="2">
    <source>
        <dbReference type="SAM" id="SignalP"/>
    </source>
</evidence>
<evidence type="ECO:0000313" key="3">
    <source>
        <dbReference type="EMBL" id="EYC08718.1"/>
    </source>
</evidence>
<feature type="chain" id="PRO_5001491857" evidence="2">
    <location>
        <begin position="18"/>
        <end position="273"/>
    </location>
</feature>
<feature type="compositionally biased region" description="Basic and acidic residues" evidence="1">
    <location>
        <begin position="245"/>
        <end position="273"/>
    </location>
</feature>
<feature type="region of interest" description="Disordered" evidence="1">
    <location>
        <begin position="235"/>
        <end position="273"/>
    </location>
</feature>
<dbReference type="OrthoDB" id="5803365at2759"/>
<name>A0A016U285_9BILA</name>